<evidence type="ECO:0000259" key="7">
    <source>
        <dbReference type="Pfam" id="PF25981"/>
    </source>
</evidence>
<feature type="compositionally biased region" description="Low complexity" evidence="6">
    <location>
        <begin position="125"/>
        <end position="197"/>
    </location>
</feature>
<protein>
    <recommendedName>
        <fullName evidence="7">Protein capicua homolog-like C-terminal tri-helical domain-containing protein</fullName>
    </recommendedName>
</protein>
<evidence type="ECO:0000256" key="6">
    <source>
        <dbReference type="SAM" id="MobiDB-lite"/>
    </source>
</evidence>
<dbReference type="Pfam" id="PF25981">
    <property type="entry name" value="HTH_Cic_C"/>
    <property type="match status" value="1"/>
</dbReference>
<keyword evidence="2" id="KW-0805">Transcription regulation</keyword>
<evidence type="ECO:0000313" key="9">
    <source>
        <dbReference type="Proteomes" id="UP000792457"/>
    </source>
</evidence>
<dbReference type="GO" id="GO:0000977">
    <property type="term" value="F:RNA polymerase II transcription regulatory region sequence-specific DNA binding"/>
    <property type="evidence" value="ECO:0007669"/>
    <property type="project" value="TreeGrafter"/>
</dbReference>
<evidence type="ECO:0000256" key="1">
    <source>
        <dbReference type="ARBA" id="ARBA00022553"/>
    </source>
</evidence>
<dbReference type="GO" id="GO:0005634">
    <property type="term" value="C:nucleus"/>
    <property type="evidence" value="ECO:0007669"/>
    <property type="project" value="TreeGrafter"/>
</dbReference>
<comment type="caution">
    <text evidence="8">The sequence shown here is derived from an EMBL/GenBank/DDBJ whole genome shotgun (WGS) entry which is preliminary data.</text>
</comment>
<feature type="domain" description="Protein capicua homolog-like C-terminal tri-helical" evidence="7">
    <location>
        <begin position="361"/>
        <end position="415"/>
    </location>
</feature>
<dbReference type="Proteomes" id="UP000792457">
    <property type="component" value="Unassembled WGS sequence"/>
</dbReference>
<feature type="region of interest" description="Disordered" evidence="6">
    <location>
        <begin position="438"/>
        <end position="466"/>
    </location>
</feature>
<gene>
    <name evidence="8" type="ORF">J437_LFUL001595</name>
</gene>
<keyword evidence="4" id="KW-0804">Transcription</keyword>
<feature type="compositionally biased region" description="Basic and acidic residues" evidence="6">
    <location>
        <begin position="224"/>
        <end position="233"/>
    </location>
</feature>
<proteinExistence type="predicted"/>
<keyword evidence="9" id="KW-1185">Reference proteome</keyword>
<evidence type="ECO:0000256" key="2">
    <source>
        <dbReference type="ARBA" id="ARBA00023015"/>
    </source>
</evidence>
<feature type="region of interest" description="Disordered" evidence="6">
    <location>
        <begin position="40"/>
        <end position="99"/>
    </location>
</feature>
<dbReference type="InterPro" id="IPR052412">
    <property type="entry name" value="CC-Dev_Transcription_Reg"/>
</dbReference>
<evidence type="ECO:0000256" key="5">
    <source>
        <dbReference type="ARBA" id="ARBA00023242"/>
    </source>
</evidence>
<evidence type="ECO:0000256" key="3">
    <source>
        <dbReference type="ARBA" id="ARBA00023125"/>
    </source>
</evidence>
<dbReference type="EMBL" id="KZ308992">
    <property type="protein sequence ID" value="KAG8236141.1"/>
    <property type="molecule type" value="Genomic_DNA"/>
</dbReference>
<dbReference type="InterPro" id="IPR058606">
    <property type="entry name" value="HTH_Cic_C"/>
</dbReference>
<keyword evidence="1" id="KW-0597">Phosphoprotein</keyword>
<dbReference type="OrthoDB" id="10051111at2759"/>
<keyword evidence="5" id="KW-0539">Nucleus</keyword>
<organism evidence="8 9">
    <name type="scientific">Ladona fulva</name>
    <name type="common">Scarce chaser dragonfly</name>
    <name type="synonym">Libellula fulva</name>
    <dbReference type="NCBI Taxonomy" id="123851"/>
    <lineage>
        <taxon>Eukaryota</taxon>
        <taxon>Metazoa</taxon>
        <taxon>Ecdysozoa</taxon>
        <taxon>Arthropoda</taxon>
        <taxon>Hexapoda</taxon>
        <taxon>Insecta</taxon>
        <taxon>Pterygota</taxon>
        <taxon>Palaeoptera</taxon>
        <taxon>Odonata</taxon>
        <taxon>Epiprocta</taxon>
        <taxon>Anisoptera</taxon>
        <taxon>Libelluloidea</taxon>
        <taxon>Libellulidae</taxon>
        <taxon>Ladona</taxon>
    </lineage>
</organism>
<feature type="region of interest" description="Disordered" evidence="6">
    <location>
        <begin position="327"/>
        <end position="358"/>
    </location>
</feature>
<feature type="compositionally biased region" description="Low complexity" evidence="6">
    <location>
        <begin position="65"/>
        <end position="88"/>
    </location>
</feature>
<accession>A0A8K0KLR0</accession>
<feature type="region of interest" description="Disordered" evidence="6">
    <location>
        <begin position="224"/>
        <end position="299"/>
    </location>
</feature>
<keyword evidence="3" id="KW-0238">DNA-binding</keyword>
<feature type="region of interest" description="Disordered" evidence="6">
    <location>
        <begin position="122"/>
        <end position="207"/>
    </location>
</feature>
<dbReference type="PANTHER" id="PTHR13059">
    <property type="entry name" value="HMG-BOX TRANSCRIPTION FACTOR BBX"/>
    <property type="match status" value="1"/>
</dbReference>
<name>A0A8K0KLR0_LADFU</name>
<evidence type="ECO:0000256" key="4">
    <source>
        <dbReference type="ARBA" id="ARBA00023163"/>
    </source>
</evidence>
<reference evidence="8" key="1">
    <citation type="submission" date="2013-04" db="EMBL/GenBank/DDBJ databases">
        <authorList>
            <person name="Qu J."/>
            <person name="Murali S.C."/>
            <person name="Bandaranaike D."/>
            <person name="Bellair M."/>
            <person name="Blankenburg K."/>
            <person name="Chao H."/>
            <person name="Dinh H."/>
            <person name="Doddapaneni H."/>
            <person name="Downs B."/>
            <person name="Dugan-Rocha S."/>
            <person name="Elkadiri S."/>
            <person name="Gnanaolivu R.D."/>
            <person name="Hernandez B."/>
            <person name="Javaid M."/>
            <person name="Jayaseelan J.C."/>
            <person name="Lee S."/>
            <person name="Li M."/>
            <person name="Ming W."/>
            <person name="Munidasa M."/>
            <person name="Muniz J."/>
            <person name="Nguyen L."/>
            <person name="Ongeri F."/>
            <person name="Osuji N."/>
            <person name="Pu L.-L."/>
            <person name="Puazo M."/>
            <person name="Qu C."/>
            <person name="Quiroz J."/>
            <person name="Raj R."/>
            <person name="Weissenberger G."/>
            <person name="Xin Y."/>
            <person name="Zou X."/>
            <person name="Han Y."/>
            <person name="Richards S."/>
            <person name="Worley K."/>
            <person name="Muzny D."/>
            <person name="Gibbs R."/>
        </authorList>
    </citation>
    <scope>NUCLEOTIDE SEQUENCE</scope>
    <source>
        <strain evidence="8">Sampled in the wild</strain>
    </source>
</reference>
<evidence type="ECO:0000313" key="8">
    <source>
        <dbReference type="EMBL" id="KAG8236141.1"/>
    </source>
</evidence>
<dbReference type="AlphaFoldDB" id="A0A8K0KLR0"/>
<reference evidence="8" key="2">
    <citation type="submission" date="2017-10" db="EMBL/GenBank/DDBJ databases">
        <title>Ladona fulva Genome sequencing and assembly.</title>
        <authorList>
            <person name="Murali S."/>
            <person name="Richards S."/>
            <person name="Bandaranaike D."/>
            <person name="Bellair M."/>
            <person name="Blankenburg K."/>
            <person name="Chao H."/>
            <person name="Dinh H."/>
            <person name="Doddapaneni H."/>
            <person name="Dugan-Rocha S."/>
            <person name="Elkadiri S."/>
            <person name="Gnanaolivu R."/>
            <person name="Hernandez B."/>
            <person name="Skinner E."/>
            <person name="Javaid M."/>
            <person name="Lee S."/>
            <person name="Li M."/>
            <person name="Ming W."/>
            <person name="Munidasa M."/>
            <person name="Muniz J."/>
            <person name="Nguyen L."/>
            <person name="Hughes D."/>
            <person name="Osuji N."/>
            <person name="Pu L.-L."/>
            <person name="Puazo M."/>
            <person name="Qu C."/>
            <person name="Quiroz J."/>
            <person name="Raj R."/>
            <person name="Weissenberger G."/>
            <person name="Xin Y."/>
            <person name="Zou X."/>
            <person name="Han Y."/>
            <person name="Worley K."/>
            <person name="Muzny D."/>
            <person name="Gibbs R."/>
        </authorList>
    </citation>
    <scope>NUCLEOTIDE SEQUENCE</scope>
    <source>
        <strain evidence="8">Sampled in the wild</strain>
    </source>
</reference>
<dbReference type="GO" id="GO:0000981">
    <property type="term" value="F:DNA-binding transcription factor activity, RNA polymerase II-specific"/>
    <property type="evidence" value="ECO:0007669"/>
    <property type="project" value="TreeGrafter"/>
</dbReference>
<feature type="compositionally biased region" description="Basic residues" evidence="6">
    <location>
        <begin position="263"/>
        <end position="272"/>
    </location>
</feature>
<dbReference type="PANTHER" id="PTHR13059:SF13">
    <property type="entry name" value="PROTEIN CAPICUA HOMOLOG"/>
    <property type="match status" value="1"/>
</dbReference>
<feature type="compositionally biased region" description="Polar residues" evidence="6">
    <location>
        <begin position="329"/>
        <end position="344"/>
    </location>
</feature>
<sequence length="466" mass="49008">MYQRVTTLSHLDQGSLVSQQSNARLNKDLLVSLAEESTLGKMVSVPNPGNHKQDGPEDTALQQKTPSSSAPSVASVAVTTSSSTVASTRSEGEARSTVAGEGATAFILAPTPAQLGRAPLQRRQSLANPSPASHSPAFPSGGNIPPSSSITADVSSNNENQSEENANSSSLQNPRQQQQQQQQSQQTQQQPQASPSSKKSFFKKNVEDGMDRVLEQVNFEKKFSSLPEFKPEECQSPSAIGGAGSANSVVPSSPRLPFVPQGYHHHHHRSKKQPPTPATTSTPHRGEEEGEADSLGAPKSAKLVGGTFFGPDFNPENFRGEALVGDMSAETSSGSPRTPKTPGTSGPVGASGIVSEKGHRKVLEQRRQLVLQLFQEHGYFPSTQATSAFQASHSDVFPSKSSLQLKIREVRQKLMAQSSLTPLSAGGNSGALVSPIVTNSEDTAPSSGMSTLAANQAISIPASSSS</sequence>